<dbReference type="Proteomes" id="UP001233999">
    <property type="component" value="Unassembled WGS sequence"/>
</dbReference>
<evidence type="ECO:0000313" key="3">
    <source>
        <dbReference type="Proteomes" id="UP001233999"/>
    </source>
</evidence>
<sequence length="126" mass="14057">TVLDARIMSVREYVPKAGDIVDELNNSGSGLADEEPSSLIDLPEFSLEEALQLVGLDEDSAEVKTEKEEPAVTESAVKKDTDELKPEPEELLENSDEELGMLNDMIQATQFPHPHPRSFQIHNRTR</sequence>
<proteinExistence type="predicted"/>
<dbReference type="AlphaFoldDB" id="A0AAD7ZM57"/>
<feature type="compositionally biased region" description="Acidic residues" evidence="1">
    <location>
        <begin position="89"/>
        <end position="99"/>
    </location>
</feature>
<keyword evidence="3" id="KW-1185">Reference proteome</keyword>
<name>A0AAD7ZM57_DIPPU</name>
<feature type="compositionally biased region" description="Basic and acidic residues" evidence="1">
    <location>
        <begin position="61"/>
        <end position="88"/>
    </location>
</feature>
<evidence type="ECO:0000256" key="1">
    <source>
        <dbReference type="SAM" id="MobiDB-lite"/>
    </source>
</evidence>
<dbReference type="EMBL" id="JASPKZ010007801">
    <property type="protein sequence ID" value="KAJ9582428.1"/>
    <property type="molecule type" value="Genomic_DNA"/>
</dbReference>
<organism evidence="2 3">
    <name type="scientific">Diploptera punctata</name>
    <name type="common">Pacific beetle cockroach</name>
    <dbReference type="NCBI Taxonomy" id="6984"/>
    <lineage>
        <taxon>Eukaryota</taxon>
        <taxon>Metazoa</taxon>
        <taxon>Ecdysozoa</taxon>
        <taxon>Arthropoda</taxon>
        <taxon>Hexapoda</taxon>
        <taxon>Insecta</taxon>
        <taxon>Pterygota</taxon>
        <taxon>Neoptera</taxon>
        <taxon>Polyneoptera</taxon>
        <taxon>Dictyoptera</taxon>
        <taxon>Blattodea</taxon>
        <taxon>Blaberoidea</taxon>
        <taxon>Blaberidae</taxon>
        <taxon>Diplopterinae</taxon>
        <taxon>Diploptera</taxon>
    </lineage>
</organism>
<feature type="non-terminal residue" evidence="2">
    <location>
        <position position="1"/>
    </location>
</feature>
<reference evidence="2" key="1">
    <citation type="journal article" date="2023" name="IScience">
        <title>Live-bearing cockroach genome reveals convergent evolutionary mechanisms linked to viviparity in insects and beyond.</title>
        <authorList>
            <person name="Fouks B."/>
            <person name="Harrison M.C."/>
            <person name="Mikhailova A.A."/>
            <person name="Marchal E."/>
            <person name="English S."/>
            <person name="Carruthers M."/>
            <person name="Jennings E.C."/>
            <person name="Chiamaka E.L."/>
            <person name="Frigard R.A."/>
            <person name="Pippel M."/>
            <person name="Attardo G.M."/>
            <person name="Benoit J.B."/>
            <person name="Bornberg-Bauer E."/>
            <person name="Tobe S.S."/>
        </authorList>
    </citation>
    <scope>NUCLEOTIDE SEQUENCE</scope>
    <source>
        <strain evidence="2">Stay&amp;Tobe</strain>
    </source>
</reference>
<comment type="caution">
    <text evidence="2">The sequence shown here is derived from an EMBL/GenBank/DDBJ whole genome shotgun (WGS) entry which is preliminary data.</text>
</comment>
<feature type="region of interest" description="Disordered" evidence="1">
    <location>
        <begin position="60"/>
        <end position="126"/>
    </location>
</feature>
<feature type="non-terminal residue" evidence="2">
    <location>
        <position position="126"/>
    </location>
</feature>
<evidence type="ECO:0000313" key="2">
    <source>
        <dbReference type="EMBL" id="KAJ9582428.1"/>
    </source>
</evidence>
<protein>
    <submittedName>
        <fullName evidence="2">Uncharacterized protein</fullName>
    </submittedName>
</protein>
<accession>A0AAD7ZM57</accession>
<gene>
    <name evidence="2" type="ORF">L9F63_003226</name>
</gene>
<reference evidence="2" key="2">
    <citation type="submission" date="2023-05" db="EMBL/GenBank/DDBJ databases">
        <authorList>
            <person name="Fouks B."/>
        </authorList>
    </citation>
    <scope>NUCLEOTIDE SEQUENCE</scope>
    <source>
        <strain evidence="2">Stay&amp;Tobe</strain>
        <tissue evidence="2">Testes</tissue>
    </source>
</reference>